<evidence type="ECO:0000313" key="1">
    <source>
        <dbReference type="EMBL" id="GGP25888.1"/>
    </source>
</evidence>
<accession>A0ABQ2PJV4</accession>
<gene>
    <name evidence="1" type="ORF">GCM10010971_17070</name>
</gene>
<evidence type="ECO:0008006" key="3">
    <source>
        <dbReference type="Google" id="ProtNLM"/>
    </source>
</evidence>
<protein>
    <recommendedName>
        <fullName evidence="3">Lipoprotein</fullName>
    </recommendedName>
</protein>
<name>A0ABQ2PJV4_9NEIS</name>
<evidence type="ECO:0000313" key="2">
    <source>
        <dbReference type="Proteomes" id="UP000621859"/>
    </source>
</evidence>
<dbReference type="Proteomes" id="UP000621859">
    <property type="component" value="Unassembled WGS sequence"/>
</dbReference>
<proteinExistence type="predicted"/>
<organism evidence="1 2">
    <name type="scientific">Silvimonas amylolytica</name>
    <dbReference type="NCBI Taxonomy" id="449663"/>
    <lineage>
        <taxon>Bacteria</taxon>
        <taxon>Pseudomonadati</taxon>
        <taxon>Pseudomonadota</taxon>
        <taxon>Betaproteobacteria</taxon>
        <taxon>Neisseriales</taxon>
        <taxon>Chitinibacteraceae</taxon>
        <taxon>Silvimonas</taxon>
    </lineage>
</organism>
<keyword evidence="2" id="KW-1185">Reference proteome</keyword>
<comment type="caution">
    <text evidence="1">The sequence shown here is derived from an EMBL/GenBank/DDBJ whole genome shotgun (WGS) entry which is preliminary data.</text>
</comment>
<sequence>MAGCSVFGPGITETDNQFDGGHKCMAGCMGYASGKEKTKADDKGWGSRPLLAGWHKRDMTDDARFAAQGQVQGAITVDLR</sequence>
<reference evidence="2" key="1">
    <citation type="journal article" date="2019" name="Int. J. Syst. Evol. Microbiol.">
        <title>The Global Catalogue of Microorganisms (GCM) 10K type strain sequencing project: providing services to taxonomists for standard genome sequencing and annotation.</title>
        <authorList>
            <consortium name="The Broad Institute Genomics Platform"/>
            <consortium name="The Broad Institute Genome Sequencing Center for Infectious Disease"/>
            <person name="Wu L."/>
            <person name="Ma J."/>
        </authorList>
    </citation>
    <scope>NUCLEOTIDE SEQUENCE [LARGE SCALE GENOMIC DNA]</scope>
    <source>
        <strain evidence="2">CGMCC 1.8860</strain>
    </source>
</reference>
<dbReference type="EMBL" id="BMLY01000002">
    <property type="protein sequence ID" value="GGP25888.1"/>
    <property type="molecule type" value="Genomic_DNA"/>
</dbReference>